<dbReference type="OrthoDB" id="9770681at2"/>
<dbReference type="Pfam" id="PF02770">
    <property type="entry name" value="Acyl-CoA_dh_M"/>
    <property type="match status" value="1"/>
</dbReference>
<keyword evidence="10" id="KW-1185">Reference proteome</keyword>
<comment type="similarity">
    <text evidence="2">Belongs to the acyl-CoA dehydrogenase family.</text>
</comment>
<dbReference type="Pfam" id="PF00441">
    <property type="entry name" value="Acyl-CoA_dh_1"/>
    <property type="match status" value="1"/>
</dbReference>
<dbReference type="Proteomes" id="UP000284006">
    <property type="component" value="Unassembled WGS sequence"/>
</dbReference>
<evidence type="ECO:0000259" key="5">
    <source>
        <dbReference type="Pfam" id="PF00441"/>
    </source>
</evidence>
<feature type="domain" description="Acetyl-CoA dehydrogenase-like C-terminal" evidence="8">
    <location>
        <begin position="472"/>
        <end position="593"/>
    </location>
</feature>
<reference evidence="9 10" key="1">
    <citation type="submission" date="2018-09" db="EMBL/GenBank/DDBJ databases">
        <authorList>
            <person name="Zhu H."/>
        </authorList>
    </citation>
    <scope>NUCLEOTIDE SEQUENCE [LARGE SCALE GENOMIC DNA]</scope>
    <source>
        <strain evidence="9 10">K1S02-61</strain>
    </source>
</reference>
<dbReference type="EMBL" id="QYUP01000195">
    <property type="protein sequence ID" value="RJG08363.1"/>
    <property type="molecule type" value="Genomic_DNA"/>
</dbReference>
<dbReference type="InterPro" id="IPR009100">
    <property type="entry name" value="AcylCoA_DH/oxidase_NM_dom_sf"/>
</dbReference>
<evidence type="ECO:0000259" key="6">
    <source>
        <dbReference type="Pfam" id="PF02770"/>
    </source>
</evidence>
<comment type="cofactor">
    <cofactor evidence="1">
        <name>FAD</name>
        <dbReference type="ChEBI" id="CHEBI:57692"/>
    </cofactor>
</comment>
<dbReference type="InterPro" id="IPR046373">
    <property type="entry name" value="Acyl-CoA_Oxase/DH_mid-dom_sf"/>
</dbReference>
<dbReference type="InterPro" id="IPR009075">
    <property type="entry name" value="AcylCo_DH/oxidase_C"/>
</dbReference>
<dbReference type="AlphaFoldDB" id="A0A418X7M2"/>
<dbReference type="RefSeq" id="WP_119813181.1">
    <property type="nucleotide sequence ID" value="NZ_QYUP01000195.1"/>
</dbReference>
<keyword evidence="4" id="KW-0274">FAD</keyword>
<sequence length="598" mass="65654">MTTLLNDRDLQFLLYEFLDTEALLKRPRYAEHARETFDATLETARHIAEELFAPHLAKGDANEPHFDGERVHLVPETKAAWDAFAQAGFLSAHWDEAEGGLQMPEVVLRSAITYFKSANVATSTYSFLSIGSANLLRSFGTPEQKARFLAPMGDGRFSGTMALTEPGQGSALGDITTRAELQPDGTYRLFGQKMFISGGDHDLADNIVHMVLARIKGAPAGVKGISLFLVPKYLVNEDGSIGARNDVTLAGLLHKMGWRNATSTVLSFGERGGAVGTLVGDAGKGLAHMFQMMNEARIGIGLCAAAIAYRAYLMTLEYARERPQGRLPSCKDPLSPQVRLIQHADVRRMLLAQKAYAEGALAMCLYASSLFEDQHTHPDETERRNAGLLLDLLTPMVKSWSSKYGCASNDMAIQILGGSGYIREYPQEQLYRDQRLNPIHEGAEAIHGIDLLGRKVVMQSGAAYELFRAAADATLEEARNIPELATLADGFDTPLARLGKVTAQLVRLQSSDPDRALANATIYLDAFGRILAAWIWLKQALAAQRGLVNAKQGDRAFYQGKLHAARYYCNWELPATLPQFDLLAGVEDTPLTMQDAWF</sequence>
<dbReference type="Pfam" id="PF02771">
    <property type="entry name" value="Acyl-CoA_dh_N"/>
    <property type="match status" value="1"/>
</dbReference>
<gene>
    <name evidence="9" type="ORF">D3872_24330</name>
</gene>
<comment type="caution">
    <text evidence="9">The sequence shown here is derived from an EMBL/GenBank/DDBJ whole genome shotgun (WGS) entry which is preliminary data.</text>
</comment>
<dbReference type="InterPro" id="IPR013786">
    <property type="entry name" value="AcylCoA_DH/ox_N"/>
</dbReference>
<evidence type="ECO:0000256" key="3">
    <source>
        <dbReference type="ARBA" id="ARBA00022630"/>
    </source>
</evidence>
<dbReference type="Gene3D" id="1.10.540.10">
    <property type="entry name" value="Acyl-CoA dehydrogenase/oxidase, N-terminal domain"/>
    <property type="match status" value="1"/>
</dbReference>
<dbReference type="InterPro" id="IPR006091">
    <property type="entry name" value="Acyl-CoA_Oxase/DH_mid-dom"/>
</dbReference>
<proteinExistence type="inferred from homology"/>
<evidence type="ECO:0000313" key="10">
    <source>
        <dbReference type="Proteomes" id="UP000284006"/>
    </source>
</evidence>
<feature type="domain" description="Acyl-CoA dehydrogenase/oxidase N-terminal" evidence="7">
    <location>
        <begin position="38"/>
        <end position="155"/>
    </location>
</feature>
<evidence type="ECO:0000259" key="8">
    <source>
        <dbReference type="Pfam" id="PF12806"/>
    </source>
</evidence>
<dbReference type="GO" id="GO:0016627">
    <property type="term" value="F:oxidoreductase activity, acting on the CH-CH group of donors"/>
    <property type="evidence" value="ECO:0007669"/>
    <property type="project" value="InterPro"/>
</dbReference>
<evidence type="ECO:0000313" key="9">
    <source>
        <dbReference type="EMBL" id="RJG08363.1"/>
    </source>
</evidence>
<dbReference type="SUPFAM" id="SSF56645">
    <property type="entry name" value="Acyl-CoA dehydrogenase NM domain-like"/>
    <property type="match status" value="1"/>
</dbReference>
<evidence type="ECO:0000256" key="2">
    <source>
        <dbReference type="ARBA" id="ARBA00009347"/>
    </source>
</evidence>
<feature type="domain" description="Acyl-CoA dehydrogenase/oxidase C-terminal" evidence="5">
    <location>
        <begin position="283"/>
        <end position="448"/>
    </location>
</feature>
<feature type="domain" description="Acyl-CoA oxidase/dehydrogenase middle" evidence="6">
    <location>
        <begin position="161"/>
        <end position="268"/>
    </location>
</feature>
<dbReference type="Pfam" id="PF12806">
    <property type="entry name" value="Acyl-CoA_dh_C"/>
    <property type="match status" value="1"/>
</dbReference>
<dbReference type="PANTHER" id="PTHR42803">
    <property type="entry name" value="ACYL-COA DEHYDROGENASE"/>
    <property type="match status" value="1"/>
</dbReference>
<dbReference type="Gene3D" id="2.40.110.10">
    <property type="entry name" value="Butyryl-CoA Dehydrogenase, subunit A, domain 2"/>
    <property type="match status" value="1"/>
</dbReference>
<dbReference type="InterPro" id="IPR037069">
    <property type="entry name" value="AcylCoA_DH/ox_N_sf"/>
</dbReference>
<dbReference type="GO" id="GO:0050660">
    <property type="term" value="F:flavin adenine dinucleotide binding"/>
    <property type="evidence" value="ECO:0007669"/>
    <property type="project" value="InterPro"/>
</dbReference>
<dbReference type="SUPFAM" id="SSF47203">
    <property type="entry name" value="Acyl-CoA dehydrogenase C-terminal domain-like"/>
    <property type="match status" value="1"/>
</dbReference>
<accession>A0A418X7M2</accession>
<protein>
    <submittedName>
        <fullName evidence="9">Acyl-CoA dehydrogenase</fullName>
    </submittedName>
</protein>
<dbReference type="InterPro" id="IPR052166">
    <property type="entry name" value="Diverse_Acyl-CoA_DH"/>
</dbReference>
<dbReference type="Gene3D" id="1.20.140.10">
    <property type="entry name" value="Butyryl-CoA Dehydrogenase, subunit A, domain 3"/>
    <property type="match status" value="1"/>
</dbReference>
<organism evidence="9 10">
    <name type="scientific">Massilia cavernae</name>
    <dbReference type="NCBI Taxonomy" id="2320864"/>
    <lineage>
        <taxon>Bacteria</taxon>
        <taxon>Pseudomonadati</taxon>
        <taxon>Pseudomonadota</taxon>
        <taxon>Betaproteobacteria</taxon>
        <taxon>Burkholderiales</taxon>
        <taxon>Oxalobacteraceae</taxon>
        <taxon>Telluria group</taxon>
        <taxon>Massilia</taxon>
    </lineage>
</organism>
<dbReference type="PANTHER" id="PTHR42803:SF3">
    <property type="entry name" value="ACYL-COA DEHYDROGENASE-RELATED"/>
    <property type="match status" value="1"/>
</dbReference>
<dbReference type="InterPro" id="IPR036250">
    <property type="entry name" value="AcylCo_DH-like_C"/>
</dbReference>
<keyword evidence="3" id="KW-0285">Flavoprotein</keyword>
<evidence type="ECO:0000256" key="1">
    <source>
        <dbReference type="ARBA" id="ARBA00001974"/>
    </source>
</evidence>
<name>A0A418X7M2_9BURK</name>
<dbReference type="InterPro" id="IPR025878">
    <property type="entry name" value="Acyl-CoA_dh-like_C_dom"/>
</dbReference>
<evidence type="ECO:0000259" key="7">
    <source>
        <dbReference type="Pfam" id="PF02771"/>
    </source>
</evidence>
<evidence type="ECO:0000256" key="4">
    <source>
        <dbReference type="ARBA" id="ARBA00022827"/>
    </source>
</evidence>